<dbReference type="InterPro" id="IPR020479">
    <property type="entry name" value="HD_metazoa"/>
</dbReference>
<feature type="compositionally biased region" description="Acidic residues" evidence="7">
    <location>
        <begin position="249"/>
        <end position="262"/>
    </location>
</feature>
<dbReference type="Gene3D" id="1.10.10.60">
    <property type="entry name" value="Homeodomain-like"/>
    <property type="match status" value="1"/>
</dbReference>
<keyword evidence="4 5" id="KW-0539">Nucleus</keyword>
<dbReference type="PRINTS" id="PR00024">
    <property type="entry name" value="HOMEOBOX"/>
</dbReference>
<protein>
    <submittedName>
        <fullName evidence="9">DgyrCDS5398</fullName>
    </submittedName>
</protein>
<organism evidence="9 10">
    <name type="scientific">Dimorphilus gyrociliatus</name>
    <dbReference type="NCBI Taxonomy" id="2664684"/>
    <lineage>
        <taxon>Eukaryota</taxon>
        <taxon>Metazoa</taxon>
        <taxon>Spiralia</taxon>
        <taxon>Lophotrochozoa</taxon>
        <taxon>Annelida</taxon>
        <taxon>Polychaeta</taxon>
        <taxon>Polychaeta incertae sedis</taxon>
        <taxon>Dinophilidae</taxon>
        <taxon>Dimorphilus</taxon>
    </lineage>
</organism>
<feature type="compositionally biased region" description="Polar residues" evidence="7">
    <location>
        <begin position="263"/>
        <end position="278"/>
    </location>
</feature>
<dbReference type="GO" id="GO:0005634">
    <property type="term" value="C:nucleus"/>
    <property type="evidence" value="ECO:0007669"/>
    <property type="project" value="UniProtKB-SubCell"/>
</dbReference>
<accession>A0A7I8VMG2</accession>
<dbReference type="PROSITE" id="PS00027">
    <property type="entry name" value="HOMEOBOX_1"/>
    <property type="match status" value="1"/>
</dbReference>
<evidence type="ECO:0000256" key="3">
    <source>
        <dbReference type="ARBA" id="ARBA00023155"/>
    </source>
</evidence>
<evidence type="ECO:0000256" key="6">
    <source>
        <dbReference type="RuleBase" id="RU000682"/>
    </source>
</evidence>
<dbReference type="GO" id="GO:0030154">
    <property type="term" value="P:cell differentiation"/>
    <property type="evidence" value="ECO:0007669"/>
    <property type="project" value="TreeGrafter"/>
</dbReference>
<comment type="subcellular location">
    <subcellularLocation>
        <location evidence="1 5 6">Nucleus</location>
    </subcellularLocation>
</comment>
<dbReference type="PANTHER" id="PTHR24340:SF35">
    <property type="entry name" value="HGTX, ISOFORM C"/>
    <property type="match status" value="1"/>
</dbReference>
<dbReference type="GO" id="GO:0000981">
    <property type="term" value="F:DNA-binding transcription factor activity, RNA polymerase II-specific"/>
    <property type="evidence" value="ECO:0007669"/>
    <property type="project" value="InterPro"/>
</dbReference>
<dbReference type="GO" id="GO:0000978">
    <property type="term" value="F:RNA polymerase II cis-regulatory region sequence-specific DNA binding"/>
    <property type="evidence" value="ECO:0007669"/>
    <property type="project" value="TreeGrafter"/>
</dbReference>
<evidence type="ECO:0000256" key="4">
    <source>
        <dbReference type="ARBA" id="ARBA00023242"/>
    </source>
</evidence>
<comment type="caution">
    <text evidence="9">The sequence shown here is derived from an EMBL/GenBank/DDBJ whole genome shotgun (WGS) entry which is preliminary data.</text>
</comment>
<name>A0A7I8VMG2_9ANNE</name>
<keyword evidence="3 5" id="KW-0371">Homeobox</keyword>
<dbReference type="FunFam" id="1.10.10.60:FF:000067">
    <property type="entry name" value="NK6 homeobox 1"/>
    <property type="match status" value="1"/>
</dbReference>
<dbReference type="SMART" id="SM00389">
    <property type="entry name" value="HOX"/>
    <property type="match status" value="1"/>
</dbReference>
<evidence type="ECO:0000313" key="9">
    <source>
        <dbReference type="EMBL" id="CAD5116519.1"/>
    </source>
</evidence>
<dbReference type="InterPro" id="IPR009057">
    <property type="entry name" value="Homeodomain-like_sf"/>
</dbReference>
<proteinExistence type="predicted"/>
<dbReference type="AlphaFoldDB" id="A0A7I8VMG2"/>
<dbReference type="Proteomes" id="UP000549394">
    <property type="component" value="Unassembled WGS sequence"/>
</dbReference>
<evidence type="ECO:0000256" key="7">
    <source>
        <dbReference type="SAM" id="MobiDB-lite"/>
    </source>
</evidence>
<keyword evidence="10" id="KW-1185">Reference proteome</keyword>
<sequence length="278" mass="31083">MLDYCGENAANVQTSMHSAYAPPAPNSSVANLLQGMTERRDAFVLNNPPLAALHNMTEMKTPNSCASLCSHPLKTSPPSFSLASTPHGIQDILNLSRTSQTLLPHLNSSLQQPRPPIYPPTSTRFSKDLPKSPLSCYWPTQNSATISNLQSSAGSSSQAAIWRTQTPPQLLDKDGKKKHTRPTFSGHQIFALEKTFEQTKYLAGPERARLAYALGMSESQVKVWFQNRRTKWRKKHAAEMATAKKRQEEQEDEMNSDEEEESIMQNDYSKSWNSLDCN</sequence>
<evidence type="ECO:0000256" key="1">
    <source>
        <dbReference type="ARBA" id="ARBA00004123"/>
    </source>
</evidence>
<dbReference type="InterPro" id="IPR001356">
    <property type="entry name" value="HD"/>
</dbReference>
<dbReference type="SUPFAM" id="SSF46689">
    <property type="entry name" value="Homeodomain-like"/>
    <property type="match status" value="1"/>
</dbReference>
<dbReference type="InterPro" id="IPR000047">
    <property type="entry name" value="HTH_motif"/>
</dbReference>
<dbReference type="PRINTS" id="PR00031">
    <property type="entry name" value="HTHREPRESSR"/>
</dbReference>
<dbReference type="PROSITE" id="PS50071">
    <property type="entry name" value="HOMEOBOX_2"/>
    <property type="match status" value="1"/>
</dbReference>
<keyword evidence="2 5" id="KW-0238">DNA-binding</keyword>
<feature type="DNA-binding region" description="Homeobox" evidence="5">
    <location>
        <begin position="177"/>
        <end position="236"/>
    </location>
</feature>
<evidence type="ECO:0000313" key="10">
    <source>
        <dbReference type="Proteomes" id="UP000549394"/>
    </source>
</evidence>
<feature type="domain" description="Homeobox" evidence="8">
    <location>
        <begin position="175"/>
        <end position="235"/>
    </location>
</feature>
<reference evidence="9 10" key="1">
    <citation type="submission" date="2020-08" db="EMBL/GenBank/DDBJ databases">
        <authorList>
            <person name="Hejnol A."/>
        </authorList>
    </citation>
    <scope>NUCLEOTIDE SEQUENCE [LARGE SCALE GENOMIC DNA]</scope>
</reference>
<gene>
    <name evidence="9" type="ORF">DGYR_LOCUS5139</name>
</gene>
<dbReference type="InterPro" id="IPR017970">
    <property type="entry name" value="Homeobox_CS"/>
</dbReference>
<evidence type="ECO:0000259" key="8">
    <source>
        <dbReference type="PROSITE" id="PS50071"/>
    </source>
</evidence>
<evidence type="ECO:0000256" key="5">
    <source>
        <dbReference type="PROSITE-ProRule" id="PRU00108"/>
    </source>
</evidence>
<dbReference type="InterPro" id="IPR050394">
    <property type="entry name" value="Homeobox_NK-like"/>
</dbReference>
<dbReference type="Pfam" id="PF00046">
    <property type="entry name" value="Homeodomain"/>
    <property type="match status" value="1"/>
</dbReference>
<evidence type="ECO:0000256" key="2">
    <source>
        <dbReference type="ARBA" id="ARBA00023125"/>
    </source>
</evidence>
<dbReference type="CDD" id="cd00086">
    <property type="entry name" value="homeodomain"/>
    <property type="match status" value="1"/>
</dbReference>
<dbReference type="EMBL" id="CAJFCJ010000006">
    <property type="protein sequence ID" value="CAD5116519.1"/>
    <property type="molecule type" value="Genomic_DNA"/>
</dbReference>
<feature type="region of interest" description="Disordered" evidence="7">
    <location>
        <begin position="238"/>
        <end position="278"/>
    </location>
</feature>
<dbReference type="OrthoDB" id="6159439at2759"/>
<dbReference type="PANTHER" id="PTHR24340">
    <property type="entry name" value="HOMEOBOX PROTEIN NKX"/>
    <property type="match status" value="1"/>
</dbReference>